<comment type="caution">
    <text evidence="7">The sequence shown here is derived from an EMBL/GenBank/DDBJ whole genome shotgun (WGS) entry which is preliminary data.</text>
</comment>
<evidence type="ECO:0000256" key="2">
    <source>
        <dbReference type="ARBA" id="ARBA00007168"/>
    </source>
</evidence>
<feature type="transmembrane region" description="Helical" evidence="6">
    <location>
        <begin position="568"/>
        <end position="586"/>
    </location>
</feature>
<feature type="transmembrane region" description="Helical" evidence="6">
    <location>
        <begin position="541"/>
        <end position="562"/>
    </location>
</feature>
<feature type="transmembrane region" description="Helical" evidence="6">
    <location>
        <begin position="435"/>
        <end position="456"/>
    </location>
</feature>
<evidence type="ECO:0000256" key="3">
    <source>
        <dbReference type="ARBA" id="ARBA00022692"/>
    </source>
</evidence>
<protein>
    <recommendedName>
        <fullName evidence="6">Choline transporter-like protein</fullName>
    </recommendedName>
</protein>
<evidence type="ECO:0000256" key="1">
    <source>
        <dbReference type="ARBA" id="ARBA00004141"/>
    </source>
</evidence>
<sequence>MADAFRCFYCCCTHVDHNHKKPFDHVMDKKKRQCTDTLWLFIFVIFIAGLSNKELLVRGEGHDGEMIAHFPNSGMSLQSRPFAFALNSVRPNESIWVCVSQCPSEYFTNQKNLSNYLIAKNGSLCAYDFLQYEFADSALADVDECPAVPLFSSNVRLNRCVPNELANIPSKSASTWVDYILDNDFLRQLATDFRAGVYIYTFVCVVVICSCLLINYVLIWGNQILVYTVYVTALPFGIACSLILCSAFVCNFFGSLYLESSHLNLETKAERFINGFRTEHAMLLMFAVIFSLFTIASWVLTWTIFKPRSHLVSELFEQARKPTKCMLWLLPETLLNTLLSSCLFAMWFYILANLLSIREPRLTFLTTKLGSTRPIIEFGLQRWVKIALIFHFIGFVWIKAFLSDVQKFIIAHATATWYFGESEHRPYYGVYFRSLFFLLRYHLGSLALGSFMLIILRIPSHIYLFLYYRLVNVEHSLIKCFFDRFEWFLTKTERILCHVHSNAYAVVSTNGECFLRASRTAGNLWMDNSWYLLSTNTVASILFMLVKWMFFLAIAFITGFYFRMNSSIEYWIVPTLLCSALAYFIVDQFLSLHTMIIETMFLCYACEIDGLDSQRQDSPNAFHMKADYGFYCYMRRRIEDERRLNNSVTPFQRRKLLYLTTIGQPSPRAENGNTPFSNQILDSTPLISLSSFVRDNGLY</sequence>
<proteinExistence type="inferred from homology"/>
<feature type="transmembrane region" description="Helical" evidence="6">
    <location>
        <begin position="334"/>
        <end position="355"/>
    </location>
</feature>
<reference evidence="7" key="1">
    <citation type="submission" date="2022-01" db="EMBL/GenBank/DDBJ databases">
        <title>Genome Sequence Resource for Two Populations of Ditylenchus destructor, the Migratory Endoparasitic Phytonematode.</title>
        <authorList>
            <person name="Zhang H."/>
            <person name="Lin R."/>
            <person name="Xie B."/>
        </authorList>
    </citation>
    <scope>NUCLEOTIDE SEQUENCE</scope>
    <source>
        <strain evidence="7">BazhouSP</strain>
    </source>
</reference>
<comment type="function">
    <text evidence="6">Choline transporter.</text>
</comment>
<feature type="transmembrane region" description="Helical" evidence="6">
    <location>
        <begin position="383"/>
        <end position="402"/>
    </location>
</feature>
<dbReference type="Proteomes" id="UP001201812">
    <property type="component" value="Unassembled WGS sequence"/>
</dbReference>
<keyword evidence="8" id="KW-1185">Reference proteome</keyword>
<accession>A0AAD4N1T6</accession>
<dbReference type="Pfam" id="PF04515">
    <property type="entry name" value="Choline_transpo"/>
    <property type="match status" value="1"/>
</dbReference>
<feature type="transmembrane region" description="Helical" evidence="6">
    <location>
        <begin position="197"/>
        <end position="219"/>
    </location>
</feature>
<feature type="transmembrane region" description="Helical" evidence="6">
    <location>
        <begin position="281"/>
        <end position="305"/>
    </location>
</feature>
<dbReference type="EMBL" id="JAKKPZ010000020">
    <property type="protein sequence ID" value="KAI1712018.1"/>
    <property type="molecule type" value="Genomic_DNA"/>
</dbReference>
<dbReference type="GO" id="GO:0005886">
    <property type="term" value="C:plasma membrane"/>
    <property type="evidence" value="ECO:0007669"/>
    <property type="project" value="UniProtKB-SubCell"/>
</dbReference>
<evidence type="ECO:0000313" key="8">
    <source>
        <dbReference type="Proteomes" id="UP001201812"/>
    </source>
</evidence>
<comment type="subcellular location">
    <subcellularLocation>
        <location evidence="6">Cell membrane</location>
        <topology evidence="6">Multi-pass membrane protein</topology>
    </subcellularLocation>
    <subcellularLocation>
        <location evidence="1">Membrane</location>
        <topology evidence="1">Multi-pass membrane protein</topology>
    </subcellularLocation>
</comment>
<comment type="similarity">
    <text evidence="2 6">Belongs to the CTL (choline transporter-like) family.</text>
</comment>
<dbReference type="PANTHER" id="PTHR12385">
    <property type="entry name" value="CHOLINE TRANSPORTER-LIKE (SLC FAMILY 44)"/>
    <property type="match status" value="1"/>
</dbReference>
<feature type="transmembrane region" description="Helical" evidence="6">
    <location>
        <begin position="225"/>
        <end position="258"/>
    </location>
</feature>
<dbReference type="PANTHER" id="PTHR12385:SF12">
    <property type="entry name" value="CHOLINE TRANSPORTER-LIKE PROTEIN"/>
    <property type="match status" value="1"/>
</dbReference>
<dbReference type="GO" id="GO:0022857">
    <property type="term" value="F:transmembrane transporter activity"/>
    <property type="evidence" value="ECO:0007669"/>
    <property type="project" value="UniProtKB-UniRule"/>
</dbReference>
<evidence type="ECO:0000256" key="4">
    <source>
        <dbReference type="ARBA" id="ARBA00022989"/>
    </source>
</evidence>
<keyword evidence="4 6" id="KW-1133">Transmembrane helix</keyword>
<keyword evidence="5 6" id="KW-0472">Membrane</keyword>
<dbReference type="AlphaFoldDB" id="A0AAD4N1T6"/>
<evidence type="ECO:0000256" key="5">
    <source>
        <dbReference type="ARBA" id="ARBA00023136"/>
    </source>
</evidence>
<evidence type="ECO:0000313" key="7">
    <source>
        <dbReference type="EMBL" id="KAI1712018.1"/>
    </source>
</evidence>
<dbReference type="InterPro" id="IPR007603">
    <property type="entry name" value="Choline_transptr-like"/>
</dbReference>
<organism evidence="7 8">
    <name type="scientific">Ditylenchus destructor</name>
    <dbReference type="NCBI Taxonomy" id="166010"/>
    <lineage>
        <taxon>Eukaryota</taxon>
        <taxon>Metazoa</taxon>
        <taxon>Ecdysozoa</taxon>
        <taxon>Nematoda</taxon>
        <taxon>Chromadorea</taxon>
        <taxon>Rhabditida</taxon>
        <taxon>Tylenchina</taxon>
        <taxon>Tylenchomorpha</taxon>
        <taxon>Sphaerularioidea</taxon>
        <taxon>Anguinidae</taxon>
        <taxon>Anguininae</taxon>
        <taxon>Ditylenchus</taxon>
    </lineage>
</organism>
<evidence type="ECO:0000256" key="6">
    <source>
        <dbReference type="RuleBase" id="RU368066"/>
    </source>
</evidence>
<keyword evidence="3 6" id="KW-0812">Transmembrane</keyword>
<name>A0AAD4N1T6_9BILA</name>
<gene>
    <name evidence="7" type="ORF">DdX_09982</name>
</gene>